<dbReference type="InterPro" id="IPR018873">
    <property type="entry name" value="KilA-N_DNA-bd_domain"/>
</dbReference>
<feature type="domain" description="KilA-N DNA-binding" evidence="1">
    <location>
        <begin position="1"/>
        <end position="88"/>
    </location>
</feature>
<gene>
    <name evidence="2" type="ORF">MNBD_UNCLBAC01-1314</name>
</gene>
<protein>
    <recommendedName>
        <fullName evidence="1">KilA-N DNA-binding domain-containing protein</fullName>
    </recommendedName>
</protein>
<accession>A0A3B1DPA7</accession>
<evidence type="ECO:0000313" key="2">
    <source>
        <dbReference type="EMBL" id="VAX36810.1"/>
    </source>
</evidence>
<dbReference type="EMBL" id="UOGJ01000110">
    <property type="protein sequence ID" value="VAX36810.1"/>
    <property type="molecule type" value="Genomic_DNA"/>
</dbReference>
<dbReference type="AlphaFoldDB" id="A0A3B1DPA7"/>
<proteinExistence type="predicted"/>
<reference evidence="2" key="1">
    <citation type="submission" date="2018-06" db="EMBL/GenBank/DDBJ databases">
        <authorList>
            <person name="Zhirakovskaya E."/>
        </authorList>
    </citation>
    <scope>NUCLEOTIDE SEQUENCE</scope>
</reference>
<evidence type="ECO:0000259" key="1">
    <source>
        <dbReference type="Pfam" id="PF10543"/>
    </source>
</evidence>
<dbReference type="Pfam" id="PF10543">
    <property type="entry name" value="ORF6N"/>
    <property type="match status" value="1"/>
</dbReference>
<sequence length="159" mass="18874">MIDQDLANLYEVETKVLNQAVKRNIDRFPDEFMFQLNEEEFKNLKPQTVTSNQSKALRSQFVTLKQGKHRKYIPHVFTEHGILMLSSVLNNKRAIQVNIQIMKTFMKLRKLMIEHQDLHSKIEKMENKYDHQFKIVFDAIKRLINPPEPPKKSIGFHVK</sequence>
<name>A0A3B1DPA7_9ZZZZ</name>
<organism evidence="2">
    <name type="scientific">hydrothermal vent metagenome</name>
    <dbReference type="NCBI Taxonomy" id="652676"/>
    <lineage>
        <taxon>unclassified sequences</taxon>
        <taxon>metagenomes</taxon>
        <taxon>ecological metagenomes</taxon>
    </lineage>
</organism>